<organism evidence="1 2">
    <name type="scientific">Flavobacterium piscisymbiosum</name>
    <dbReference type="NCBI Taxonomy" id="2893753"/>
    <lineage>
        <taxon>Bacteria</taxon>
        <taxon>Pseudomonadati</taxon>
        <taxon>Bacteroidota</taxon>
        <taxon>Flavobacteriia</taxon>
        <taxon>Flavobacteriales</taxon>
        <taxon>Flavobacteriaceae</taxon>
        <taxon>Flavobacterium</taxon>
    </lineage>
</organism>
<reference evidence="1" key="1">
    <citation type="submission" date="2021-11" db="EMBL/GenBank/DDBJ databases">
        <title>Description of novel Flavobacterium species.</title>
        <authorList>
            <person name="Saticioglu I.B."/>
            <person name="Ay H."/>
            <person name="Altun S."/>
            <person name="Duman M."/>
        </authorList>
    </citation>
    <scope>NUCLEOTIDE SEQUENCE</scope>
    <source>
        <strain evidence="1">F-30</strain>
    </source>
</reference>
<sequence length="159" mass="19443">MKKKIYITLATLILLLSAYFYWENRYVELKPVISAEEKYTRQIIFFDNDLYKFAKPNEISPSYYKNIKWVLDDSRVDYIEENGVIYVRNKFLNDMNMVWNYTTRATSTKYFKLEREKDSIYLIYKKEYVESRRKKIESILKTIKTDSIKFDEDHENKEN</sequence>
<dbReference type="Proteomes" id="UP001430679">
    <property type="component" value="Unassembled WGS sequence"/>
</dbReference>
<name>A0ABS8MIX9_9FLAO</name>
<gene>
    <name evidence="1" type="ORF">LNP81_17655</name>
</gene>
<comment type="caution">
    <text evidence="1">The sequence shown here is derived from an EMBL/GenBank/DDBJ whole genome shotgun (WGS) entry which is preliminary data.</text>
</comment>
<evidence type="ECO:0000313" key="1">
    <source>
        <dbReference type="EMBL" id="MCC9064837.1"/>
    </source>
</evidence>
<dbReference type="RefSeq" id="WP_230038138.1">
    <property type="nucleotide sequence ID" value="NZ_JAJJMM010000001.1"/>
</dbReference>
<evidence type="ECO:0008006" key="3">
    <source>
        <dbReference type="Google" id="ProtNLM"/>
    </source>
</evidence>
<proteinExistence type="predicted"/>
<keyword evidence="2" id="KW-1185">Reference proteome</keyword>
<accession>A0ABS8MIX9</accession>
<dbReference type="EMBL" id="JAJJMM010000001">
    <property type="protein sequence ID" value="MCC9064837.1"/>
    <property type="molecule type" value="Genomic_DNA"/>
</dbReference>
<evidence type="ECO:0000313" key="2">
    <source>
        <dbReference type="Proteomes" id="UP001430679"/>
    </source>
</evidence>
<protein>
    <recommendedName>
        <fullName evidence="3">Lipoprotein</fullName>
    </recommendedName>
</protein>